<dbReference type="GO" id="GO:0005852">
    <property type="term" value="C:eukaryotic translation initiation factor 3 complex"/>
    <property type="evidence" value="ECO:0007669"/>
    <property type="project" value="InterPro"/>
</dbReference>
<gene>
    <name evidence="6" type="ORF">BVC80_9065g39</name>
</gene>
<dbReference type="InterPro" id="IPR035979">
    <property type="entry name" value="RBD_domain_sf"/>
</dbReference>
<dbReference type="SUPFAM" id="SSF46785">
    <property type="entry name" value="Winged helix' DNA-binding domain"/>
    <property type="match status" value="1"/>
</dbReference>
<dbReference type="Pfam" id="PF05470">
    <property type="entry name" value="eIF-3c_N"/>
    <property type="match status" value="1"/>
</dbReference>
<evidence type="ECO:0000256" key="2">
    <source>
        <dbReference type="ARBA" id="ARBA00022540"/>
    </source>
</evidence>
<feature type="domain" description="PCI" evidence="5">
    <location>
        <begin position="126"/>
        <end position="298"/>
    </location>
</feature>
<evidence type="ECO:0000313" key="7">
    <source>
        <dbReference type="Proteomes" id="UP000195402"/>
    </source>
</evidence>
<keyword evidence="2" id="KW-0396">Initiation factor</keyword>
<organism evidence="6 7">
    <name type="scientific">Macleaya cordata</name>
    <name type="common">Five-seeded plume-poppy</name>
    <name type="synonym">Bocconia cordata</name>
    <dbReference type="NCBI Taxonomy" id="56857"/>
    <lineage>
        <taxon>Eukaryota</taxon>
        <taxon>Viridiplantae</taxon>
        <taxon>Streptophyta</taxon>
        <taxon>Embryophyta</taxon>
        <taxon>Tracheophyta</taxon>
        <taxon>Spermatophyta</taxon>
        <taxon>Magnoliopsida</taxon>
        <taxon>Ranunculales</taxon>
        <taxon>Papaveraceae</taxon>
        <taxon>Papaveroideae</taxon>
        <taxon>Macleaya</taxon>
    </lineage>
</organism>
<feature type="compositionally biased region" description="Low complexity" evidence="4">
    <location>
        <begin position="23"/>
        <end position="38"/>
    </location>
</feature>
<dbReference type="EMBL" id="MVGT01004390">
    <property type="protein sequence ID" value="OUZ99767.1"/>
    <property type="molecule type" value="Genomic_DNA"/>
</dbReference>
<keyword evidence="3" id="KW-0648">Protein biosynthesis</keyword>
<feature type="compositionally biased region" description="Acidic residues" evidence="4">
    <location>
        <begin position="12"/>
        <end position="22"/>
    </location>
</feature>
<dbReference type="GO" id="GO:0003743">
    <property type="term" value="F:translation initiation factor activity"/>
    <property type="evidence" value="ECO:0007669"/>
    <property type="project" value="UniProtKB-KW"/>
</dbReference>
<dbReference type="PROSITE" id="PS50250">
    <property type="entry name" value="PCI"/>
    <property type="match status" value="1"/>
</dbReference>
<evidence type="ECO:0000256" key="1">
    <source>
        <dbReference type="ARBA" id="ARBA00022490"/>
    </source>
</evidence>
<evidence type="ECO:0000256" key="4">
    <source>
        <dbReference type="SAM" id="MobiDB-lite"/>
    </source>
</evidence>
<dbReference type="Pfam" id="PF01399">
    <property type="entry name" value="PCI"/>
    <property type="match status" value="1"/>
</dbReference>
<dbReference type="InterPro" id="IPR012677">
    <property type="entry name" value="Nucleotide-bd_a/b_plait_sf"/>
</dbReference>
<dbReference type="InterPro" id="IPR036390">
    <property type="entry name" value="WH_DNA-bd_sf"/>
</dbReference>
<dbReference type="InterPro" id="IPR000504">
    <property type="entry name" value="RRM_dom"/>
</dbReference>
<dbReference type="GO" id="GO:0003723">
    <property type="term" value="F:RNA binding"/>
    <property type="evidence" value="ECO:0007669"/>
    <property type="project" value="InterPro"/>
</dbReference>
<dbReference type="InterPro" id="IPR000717">
    <property type="entry name" value="PCI_dom"/>
</dbReference>
<keyword evidence="7" id="KW-1185">Reference proteome</keyword>
<evidence type="ECO:0000259" key="5">
    <source>
        <dbReference type="PROSITE" id="PS50250"/>
    </source>
</evidence>
<evidence type="ECO:0000256" key="3">
    <source>
        <dbReference type="ARBA" id="ARBA00022917"/>
    </source>
</evidence>
<dbReference type="InterPro" id="IPR008905">
    <property type="entry name" value="EIF3C_N_dom"/>
</dbReference>
<dbReference type="STRING" id="56857.A0A200PNK5"/>
<protein>
    <submittedName>
        <fullName evidence="6">RNA recognition motif domain</fullName>
    </submittedName>
</protein>
<feature type="region of interest" description="Disordered" evidence="4">
    <location>
        <begin position="1"/>
        <end position="44"/>
    </location>
</feature>
<dbReference type="OrthoDB" id="29647at2759"/>
<dbReference type="Proteomes" id="UP000195402">
    <property type="component" value="Unassembled WGS sequence"/>
</dbReference>
<evidence type="ECO:0000313" key="6">
    <source>
        <dbReference type="EMBL" id="OUZ99767.1"/>
    </source>
</evidence>
<proteinExistence type="predicted"/>
<accession>A0A200PNK5</accession>
<keyword evidence="1" id="KW-0963">Cytoplasm</keyword>
<dbReference type="Gene3D" id="3.30.70.330">
    <property type="match status" value="1"/>
</dbReference>
<dbReference type="PANTHER" id="PTHR13937">
    <property type="entry name" value="EUKARYOTIC TRANSLATION INITATION FACTOR 3, SUBUNIT 8 EIF3S8 -RELATED"/>
    <property type="match status" value="1"/>
</dbReference>
<feature type="compositionally biased region" description="Basic and acidic residues" evidence="4">
    <location>
        <begin position="1"/>
        <end position="11"/>
    </location>
</feature>
<dbReference type="InterPro" id="IPR027516">
    <property type="entry name" value="EIF3C"/>
</dbReference>
<dbReference type="Pfam" id="PF00076">
    <property type="entry name" value="RRM_1"/>
    <property type="match status" value="1"/>
</dbReference>
<dbReference type="AlphaFoldDB" id="A0A200PNK5"/>
<sequence>MDNRRLSHFYEEGDSETEEDSDSASGDDNCGGAEEAGGATPGSRYLQGNATAVEQMENAMNINDWVSIQERFDKVNKQLEKFTRTASLIVYSWAKQSRVHVSVYSCTSASNNLSSGKAGKEKADAIHMHINLELLEAVNLICAMLLEVPYTAANIHDAKCKVISRTFRRLLEVSERQTFTGPPENVRDHIIAATRALIKGNFQKAFNDIKCLHVWSLLRNQENILEMLKDKIKEEALKTYLVTYSLSYDSLSLDRVTTMFDLSKAQAHSIVRKMMIMEELDASWDQPTQSIIFHNAEHTRLRPLAFQSIEKLVILAESNEKAFEIRTGDGLDGLPPRHSDVQNYVGDAAGRWQENLSQGRQGGAFGGRLGYGGGGRRVLGSGQASGGVFYKERTRQSRVTGGFSRDGITARCFSLSVNEMVQVTLLESRRFQQSSLYAGDLDQSVTEAQLYDLFSQVAPVVSIRVVGIRSGGFLFLMHYNSAQEGTSRVLALPPVKYFVR</sequence>
<dbReference type="GO" id="GO:0031369">
    <property type="term" value="F:translation initiation factor binding"/>
    <property type="evidence" value="ECO:0007669"/>
    <property type="project" value="InterPro"/>
</dbReference>
<dbReference type="PANTHER" id="PTHR13937:SF0">
    <property type="entry name" value="EUKARYOTIC TRANSLATION INITIATION FACTOR 3 SUBUNIT C-RELATED"/>
    <property type="match status" value="1"/>
</dbReference>
<reference evidence="6 7" key="1">
    <citation type="journal article" date="2017" name="Mol. Plant">
        <title>The Genome of Medicinal Plant Macleaya cordata Provides New Insights into Benzylisoquinoline Alkaloids Metabolism.</title>
        <authorList>
            <person name="Liu X."/>
            <person name="Liu Y."/>
            <person name="Huang P."/>
            <person name="Ma Y."/>
            <person name="Qing Z."/>
            <person name="Tang Q."/>
            <person name="Cao H."/>
            <person name="Cheng P."/>
            <person name="Zheng Y."/>
            <person name="Yuan Z."/>
            <person name="Zhou Y."/>
            <person name="Liu J."/>
            <person name="Tang Z."/>
            <person name="Zhuo Y."/>
            <person name="Zhang Y."/>
            <person name="Yu L."/>
            <person name="Huang J."/>
            <person name="Yang P."/>
            <person name="Peng Q."/>
            <person name="Zhang J."/>
            <person name="Jiang W."/>
            <person name="Zhang Z."/>
            <person name="Lin K."/>
            <person name="Ro D.K."/>
            <person name="Chen X."/>
            <person name="Xiong X."/>
            <person name="Shang Y."/>
            <person name="Huang S."/>
            <person name="Zeng J."/>
        </authorList>
    </citation>
    <scope>NUCLEOTIDE SEQUENCE [LARGE SCALE GENOMIC DNA]</scope>
    <source>
        <strain evidence="7">cv. BLH2017</strain>
        <tissue evidence="6">Root</tissue>
    </source>
</reference>
<comment type="caution">
    <text evidence="6">The sequence shown here is derived from an EMBL/GenBank/DDBJ whole genome shotgun (WGS) entry which is preliminary data.</text>
</comment>
<dbReference type="SUPFAM" id="SSF54928">
    <property type="entry name" value="RNA-binding domain, RBD"/>
    <property type="match status" value="1"/>
</dbReference>
<dbReference type="SMART" id="SM00088">
    <property type="entry name" value="PINT"/>
    <property type="match status" value="1"/>
</dbReference>
<name>A0A200PNK5_MACCD</name>
<dbReference type="InParanoid" id="A0A200PNK5"/>